<dbReference type="Proteomes" id="UP000828390">
    <property type="component" value="Unassembled WGS sequence"/>
</dbReference>
<evidence type="ECO:0000313" key="5">
    <source>
        <dbReference type="Proteomes" id="UP000828390"/>
    </source>
</evidence>
<keyword evidence="3" id="KW-0732">Signal</keyword>
<sequence length="174" mass="18639">MCAILCLIFLSGLAASQASSVGSSAGSATGKTCNYVDRYGSLVNLNCGNSDCCGNDKYRYCCTKGQVGTIVGGVLGVLFLLLLVVALFACCFCASCPLYQYRREMQARDVLIPATRESLKGQINYSTIAEPVPSYILKRPLEGYMVQPGAPELPPQAQQPPQDQLPTQPPPYKA</sequence>
<evidence type="ECO:0000256" key="3">
    <source>
        <dbReference type="SAM" id="SignalP"/>
    </source>
</evidence>
<reference evidence="4" key="1">
    <citation type="journal article" date="2019" name="bioRxiv">
        <title>The Genome of the Zebra Mussel, Dreissena polymorpha: A Resource for Invasive Species Research.</title>
        <authorList>
            <person name="McCartney M.A."/>
            <person name="Auch B."/>
            <person name="Kono T."/>
            <person name="Mallez S."/>
            <person name="Zhang Y."/>
            <person name="Obille A."/>
            <person name="Becker A."/>
            <person name="Abrahante J.E."/>
            <person name="Garbe J."/>
            <person name="Badalamenti J.P."/>
            <person name="Herman A."/>
            <person name="Mangelson H."/>
            <person name="Liachko I."/>
            <person name="Sullivan S."/>
            <person name="Sone E.D."/>
            <person name="Koren S."/>
            <person name="Silverstein K.A.T."/>
            <person name="Beckman K.B."/>
            <person name="Gohl D.M."/>
        </authorList>
    </citation>
    <scope>NUCLEOTIDE SEQUENCE</scope>
    <source>
        <strain evidence="4">Duluth1</strain>
        <tissue evidence="4">Whole animal</tissue>
    </source>
</reference>
<accession>A0A9D4S695</accession>
<feature type="transmembrane region" description="Helical" evidence="2">
    <location>
        <begin position="74"/>
        <end position="99"/>
    </location>
</feature>
<dbReference type="EMBL" id="JAIWYP010000001">
    <property type="protein sequence ID" value="KAH3893161.1"/>
    <property type="molecule type" value="Genomic_DNA"/>
</dbReference>
<gene>
    <name evidence="4" type="ORF">DPMN_017304</name>
</gene>
<proteinExistence type="predicted"/>
<feature type="chain" id="PRO_5039502103" evidence="3">
    <location>
        <begin position="19"/>
        <end position="174"/>
    </location>
</feature>
<dbReference type="AlphaFoldDB" id="A0A9D4S695"/>
<feature type="region of interest" description="Disordered" evidence="1">
    <location>
        <begin position="146"/>
        <end position="174"/>
    </location>
</feature>
<keyword evidence="2" id="KW-1133">Transmembrane helix</keyword>
<keyword evidence="5" id="KW-1185">Reference proteome</keyword>
<organism evidence="4 5">
    <name type="scientific">Dreissena polymorpha</name>
    <name type="common">Zebra mussel</name>
    <name type="synonym">Mytilus polymorpha</name>
    <dbReference type="NCBI Taxonomy" id="45954"/>
    <lineage>
        <taxon>Eukaryota</taxon>
        <taxon>Metazoa</taxon>
        <taxon>Spiralia</taxon>
        <taxon>Lophotrochozoa</taxon>
        <taxon>Mollusca</taxon>
        <taxon>Bivalvia</taxon>
        <taxon>Autobranchia</taxon>
        <taxon>Heteroconchia</taxon>
        <taxon>Euheterodonta</taxon>
        <taxon>Imparidentia</taxon>
        <taxon>Neoheterodontei</taxon>
        <taxon>Myida</taxon>
        <taxon>Dreissenoidea</taxon>
        <taxon>Dreissenidae</taxon>
        <taxon>Dreissena</taxon>
    </lineage>
</organism>
<keyword evidence="2" id="KW-0812">Transmembrane</keyword>
<comment type="caution">
    <text evidence="4">The sequence shown here is derived from an EMBL/GenBank/DDBJ whole genome shotgun (WGS) entry which is preliminary data.</text>
</comment>
<keyword evidence="2" id="KW-0472">Membrane</keyword>
<name>A0A9D4S695_DREPO</name>
<evidence type="ECO:0000313" key="4">
    <source>
        <dbReference type="EMBL" id="KAH3893161.1"/>
    </source>
</evidence>
<protein>
    <submittedName>
        <fullName evidence="4">Uncharacterized protein</fullName>
    </submittedName>
</protein>
<evidence type="ECO:0000256" key="1">
    <source>
        <dbReference type="SAM" id="MobiDB-lite"/>
    </source>
</evidence>
<evidence type="ECO:0000256" key="2">
    <source>
        <dbReference type="SAM" id="Phobius"/>
    </source>
</evidence>
<feature type="signal peptide" evidence="3">
    <location>
        <begin position="1"/>
        <end position="18"/>
    </location>
</feature>
<reference evidence="4" key="2">
    <citation type="submission" date="2020-11" db="EMBL/GenBank/DDBJ databases">
        <authorList>
            <person name="McCartney M.A."/>
            <person name="Auch B."/>
            <person name="Kono T."/>
            <person name="Mallez S."/>
            <person name="Becker A."/>
            <person name="Gohl D.M."/>
            <person name="Silverstein K.A.T."/>
            <person name="Koren S."/>
            <person name="Bechman K.B."/>
            <person name="Herman A."/>
            <person name="Abrahante J.E."/>
            <person name="Garbe J."/>
        </authorList>
    </citation>
    <scope>NUCLEOTIDE SEQUENCE</scope>
    <source>
        <strain evidence="4">Duluth1</strain>
        <tissue evidence="4">Whole animal</tissue>
    </source>
</reference>